<protein>
    <submittedName>
        <fullName evidence="2">Uncharacterized protein</fullName>
    </submittedName>
</protein>
<feature type="compositionally biased region" description="Polar residues" evidence="1">
    <location>
        <begin position="1"/>
        <end position="18"/>
    </location>
</feature>
<dbReference type="EMBL" id="BAABME010020463">
    <property type="protein sequence ID" value="GAA0160490.1"/>
    <property type="molecule type" value="Genomic_DNA"/>
</dbReference>
<sequence length="153" mass="16285">MSSNPVDLSSEHSGSQNYVRDMPANQRLVDDSQTATSVGPRLREGTEAALINPSVARASSSPKKKKKISLVKGVKVPITSGAIPSVPSTSVKGKDRGGEIAGSADDCFGLRKKFEDATAENQKLREESSNFDIRITQPSATLDAALEETKLAR</sequence>
<name>A0AAV3QCY1_LITER</name>
<dbReference type="AlphaFoldDB" id="A0AAV3QCY1"/>
<comment type="caution">
    <text evidence="2">The sequence shown here is derived from an EMBL/GenBank/DDBJ whole genome shotgun (WGS) entry which is preliminary data.</text>
</comment>
<proteinExistence type="predicted"/>
<evidence type="ECO:0000313" key="3">
    <source>
        <dbReference type="Proteomes" id="UP001454036"/>
    </source>
</evidence>
<feature type="region of interest" description="Disordered" evidence="1">
    <location>
        <begin position="79"/>
        <end position="101"/>
    </location>
</feature>
<keyword evidence="3" id="KW-1185">Reference proteome</keyword>
<organism evidence="2 3">
    <name type="scientific">Lithospermum erythrorhizon</name>
    <name type="common">Purple gromwell</name>
    <name type="synonym">Lithospermum officinale var. erythrorhizon</name>
    <dbReference type="NCBI Taxonomy" id="34254"/>
    <lineage>
        <taxon>Eukaryota</taxon>
        <taxon>Viridiplantae</taxon>
        <taxon>Streptophyta</taxon>
        <taxon>Embryophyta</taxon>
        <taxon>Tracheophyta</taxon>
        <taxon>Spermatophyta</taxon>
        <taxon>Magnoliopsida</taxon>
        <taxon>eudicotyledons</taxon>
        <taxon>Gunneridae</taxon>
        <taxon>Pentapetalae</taxon>
        <taxon>asterids</taxon>
        <taxon>lamiids</taxon>
        <taxon>Boraginales</taxon>
        <taxon>Boraginaceae</taxon>
        <taxon>Boraginoideae</taxon>
        <taxon>Lithospermeae</taxon>
        <taxon>Lithospermum</taxon>
    </lineage>
</organism>
<reference evidence="2 3" key="1">
    <citation type="submission" date="2024-01" db="EMBL/GenBank/DDBJ databases">
        <title>The complete chloroplast genome sequence of Lithospermum erythrorhizon: insights into the phylogenetic relationship among Boraginaceae species and the maternal lineages of purple gromwells.</title>
        <authorList>
            <person name="Okada T."/>
            <person name="Watanabe K."/>
        </authorList>
    </citation>
    <scope>NUCLEOTIDE SEQUENCE [LARGE SCALE GENOMIC DNA]</scope>
</reference>
<dbReference type="Proteomes" id="UP001454036">
    <property type="component" value="Unassembled WGS sequence"/>
</dbReference>
<accession>A0AAV3QCY1</accession>
<evidence type="ECO:0000256" key="1">
    <source>
        <dbReference type="SAM" id="MobiDB-lite"/>
    </source>
</evidence>
<gene>
    <name evidence="2" type="ORF">LIER_39051</name>
</gene>
<feature type="region of interest" description="Disordered" evidence="1">
    <location>
        <begin position="1"/>
        <end position="64"/>
    </location>
</feature>
<evidence type="ECO:0000313" key="2">
    <source>
        <dbReference type="EMBL" id="GAA0160490.1"/>
    </source>
</evidence>